<evidence type="ECO:0000256" key="2">
    <source>
        <dbReference type="SAM" id="SignalP"/>
    </source>
</evidence>
<keyword evidence="1" id="KW-0391">Immunity</keyword>
<dbReference type="PANTHER" id="PTHR23268">
    <property type="entry name" value="T-CELL RECEPTOR BETA CHAIN"/>
    <property type="match status" value="1"/>
</dbReference>
<organism evidence="3 4">
    <name type="scientific">Zoarces viviparus</name>
    <name type="common">Viviparous eelpout</name>
    <name type="synonym">Blennius viviparus</name>
    <dbReference type="NCBI Taxonomy" id="48416"/>
    <lineage>
        <taxon>Eukaryota</taxon>
        <taxon>Metazoa</taxon>
        <taxon>Chordata</taxon>
        <taxon>Craniata</taxon>
        <taxon>Vertebrata</taxon>
        <taxon>Euteleostomi</taxon>
        <taxon>Actinopterygii</taxon>
        <taxon>Neopterygii</taxon>
        <taxon>Teleostei</taxon>
        <taxon>Neoteleostei</taxon>
        <taxon>Acanthomorphata</taxon>
        <taxon>Eupercaria</taxon>
        <taxon>Perciformes</taxon>
        <taxon>Cottioidei</taxon>
        <taxon>Zoarcales</taxon>
        <taxon>Zoarcidae</taxon>
        <taxon>Zoarcinae</taxon>
        <taxon>Zoarces</taxon>
    </lineage>
</organism>
<evidence type="ECO:0008006" key="5">
    <source>
        <dbReference type="Google" id="ProtNLM"/>
    </source>
</evidence>
<dbReference type="Gene3D" id="2.60.40.10">
    <property type="entry name" value="Immunoglobulins"/>
    <property type="match status" value="1"/>
</dbReference>
<dbReference type="GO" id="GO:0005886">
    <property type="term" value="C:plasma membrane"/>
    <property type="evidence" value="ECO:0007669"/>
    <property type="project" value="TreeGrafter"/>
</dbReference>
<dbReference type="EMBL" id="JBCEZU010000067">
    <property type="protein sequence ID" value="KAK9533970.1"/>
    <property type="molecule type" value="Genomic_DNA"/>
</dbReference>
<proteinExistence type="predicted"/>
<dbReference type="AlphaFoldDB" id="A0AAW1FIK2"/>
<name>A0AAW1FIK2_ZOAVI</name>
<dbReference type="InterPro" id="IPR013783">
    <property type="entry name" value="Ig-like_fold"/>
</dbReference>
<dbReference type="InterPro" id="IPR050413">
    <property type="entry name" value="TCR_beta_variable"/>
</dbReference>
<evidence type="ECO:0000313" key="3">
    <source>
        <dbReference type="EMBL" id="KAK9533970.1"/>
    </source>
</evidence>
<gene>
    <name evidence="3" type="ORF">VZT92_009049</name>
</gene>
<dbReference type="SUPFAM" id="SSF48726">
    <property type="entry name" value="Immunoglobulin"/>
    <property type="match status" value="1"/>
</dbReference>
<reference evidence="3 4" key="1">
    <citation type="journal article" date="2024" name="Genome Biol. Evol.">
        <title>Chromosome-level genome assembly of the viviparous eelpout Zoarces viviparus.</title>
        <authorList>
            <person name="Fuhrmann N."/>
            <person name="Brasseur M.V."/>
            <person name="Bakowski C.E."/>
            <person name="Podsiadlowski L."/>
            <person name="Prost S."/>
            <person name="Krehenwinkel H."/>
            <person name="Mayer C."/>
        </authorList>
    </citation>
    <scope>NUCLEOTIDE SEQUENCE [LARGE SCALE GENOMIC DNA]</scope>
    <source>
        <strain evidence="3">NO-MEL_2022_Ind0_liver</strain>
    </source>
</reference>
<dbReference type="Proteomes" id="UP001488805">
    <property type="component" value="Unassembled WGS sequence"/>
</dbReference>
<protein>
    <recommendedName>
        <fullName evidence="5">Immunoglobulin V-set domain-containing protein</fullName>
    </recommendedName>
</protein>
<sequence>MMPSCFIVSILTVFWIKGVYLSKEKVFQTPTELFWKPNNEVTLSLRHEIPRYDTILWYQRSAGDTSLKLIAYVYYKSRTVEPLFQSRFNVSGDGEKTAHLHLLNLRHPEDSGEYFGAASIGTVLKTVTLSYKNLMMIQQISSHQQETSETM</sequence>
<accession>A0AAW1FIK2</accession>
<dbReference type="GO" id="GO:0002376">
    <property type="term" value="P:immune system process"/>
    <property type="evidence" value="ECO:0007669"/>
    <property type="project" value="UniProtKB-KW"/>
</dbReference>
<evidence type="ECO:0000313" key="4">
    <source>
        <dbReference type="Proteomes" id="UP001488805"/>
    </source>
</evidence>
<keyword evidence="2" id="KW-0732">Signal</keyword>
<feature type="chain" id="PRO_5043957111" description="Immunoglobulin V-set domain-containing protein" evidence="2">
    <location>
        <begin position="22"/>
        <end position="151"/>
    </location>
</feature>
<keyword evidence="4" id="KW-1185">Reference proteome</keyword>
<dbReference type="PANTHER" id="PTHR23268:SF28">
    <property type="entry name" value="T CELL RECEPTOR BETA VARIABLE 19"/>
    <property type="match status" value="1"/>
</dbReference>
<dbReference type="GO" id="GO:0007166">
    <property type="term" value="P:cell surface receptor signaling pathway"/>
    <property type="evidence" value="ECO:0007669"/>
    <property type="project" value="TreeGrafter"/>
</dbReference>
<dbReference type="InterPro" id="IPR036179">
    <property type="entry name" value="Ig-like_dom_sf"/>
</dbReference>
<feature type="signal peptide" evidence="2">
    <location>
        <begin position="1"/>
        <end position="21"/>
    </location>
</feature>
<evidence type="ECO:0000256" key="1">
    <source>
        <dbReference type="ARBA" id="ARBA00022859"/>
    </source>
</evidence>
<comment type="caution">
    <text evidence="3">The sequence shown here is derived from an EMBL/GenBank/DDBJ whole genome shotgun (WGS) entry which is preliminary data.</text>
</comment>